<dbReference type="SMART" id="SM00306">
    <property type="entry name" value="HintN"/>
    <property type="match status" value="1"/>
</dbReference>
<dbReference type="InterPro" id="IPR003587">
    <property type="entry name" value="Hint_dom_N"/>
</dbReference>
<name>A0A3D9H5A9_9PROT</name>
<organism evidence="2 3">
    <name type="scientific">Aestuariispira insulae</name>
    <dbReference type="NCBI Taxonomy" id="1461337"/>
    <lineage>
        <taxon>Bacteria</taxon>
        <taxon>Pseudomonadati</taxon>
        <taxon>Pseudomonadota</taxon>
        <taxon>Alphaproteobacteria</taxon>
        <taxon>Rhodospirillales</taxon>
        <taxon>Kiloniellaceae</taxon>
        <taxon>Aestuariispira</taxon>
    </lineage>
</organism>
<evidence type="ECO:0000313" key="2">
    <source>
        <dbReference type="EMBL" id="RED44693.1"/>
    </source>
</evidence>
<evidence type="ECO:0000259" key="1">
    <source>
        <dbReference type="SMART" id="SM00306"/>
    </source>
</evidence>
<dbReference type="EMBL" id="QRDW01000014">
    <property type="protein sequence ID" value="RED44693.1"/>
    <property type="molecule type" value="Genomic_DNA"/>
</dbReference>
<dbReference type="InterPro" id="IPR006141">
    <property type="entry name" value="Intein_N"/>
</dbReference>
<dbReference type="RefSeq" id="WP_115939033.1">
    <property type="nucleotide sequence ID" value="NZ_QRDW01000014.1"/>
</dbReference>
<dbReference type="SUPFAM" id="SSF51294">
    <property type="entry name" value="Hedgehog/intein (Hint) domain"/>
    <property type="match status" value="1"/>
</dbReference>
<gene>
    <name evidence="2" type="ORF">DFP90_11455</name>
</gene>
<dbReference type="GO" id="GO:0016539">
    <property type="term" value="P:intein-mediated protein splicing"/>
    <property type="evidence" value="ECO:0007669"/>
    <property type="project" value="InterPro"/>
</dbReference>
<comment type="caution">
    <text evidence="2">The sequence shown here is derived from an EMBL/GenBank/DDBJ whole genome shotgun (WGS) entry which is preliminary data.</text>
</comment>
<dbReference type="OrthoDB" id="7355177at2"/>
<dbReference type="Proteomes" id="UP000256845">
    <property type="component" value="Unassembled WGS sequence"/>
</dbReference>
<feature type="domain" description="Hint" evidence="1">
    <location>
        <begin position="211"/>
        <end position="303"/>
    </location>
</feature>
<reference evidence="2 3" key="1">
    <citation type="submission" date="2018-07" db="EMBL/GenBank/DDBJ databases">
        <title>Genomic Encyclopedia of Type Strains, Phase III (KMG-III): the genomes of soil and plant-associated and newly described type strains.</title>
        <authorList>
            <person name="Whitman W."/>
        </authorList>
    </citation>
    <scope>NUCLEOTIDE SEQUENCE [LARGE SCALE GENOMIC DNA]</scope>
    <source>
        <strain evidence="2 3">CECT 8488</strain>
    </source>
</reference>
<keyword evidence="3" id="KW-1185">Reference proteome</keyword>
<dbReference type="PROSITE" id="PS50817">
    <property type="entry name" value="INTEIN_N_TER"/>
    <property type="match status" value="1"/>
</dbReference>
<proteinExistence type="predicted"/>
<dbReference type="CDD" id="cd00081">
    <property type="entry name" value="Hint"/>
    <property type="match status" value="1"/>
</dbReference>
<protein>
    <recommendedName>
        <fullName evidence="1">Hint domain-containing protein</fullName>
    </recommendedName>
</protein>
<evidence type="ECO:0000313" key="3">
    <source>
        <dbReference type="Proteomes" id="UP000256845"/>
    </source>
</evidence>
<dbReference type="AlphaFoldDB" id="A0A3D9H5A9"/>
<dbReference type="InterPro" id="IPR036844">
    <property type="entry name" value="Hint_dom_sf"/>
</dbReference>
<dbReference type="Gene3D" id="2.170.16.10">
    <property type="entry name" value="Hedgehog/Intein (Hint) domain"/>
    <property type="match status" value="1"/>
</dbReference>
<accession>A0A3D9H5A9</accession>
<sequence length="395" mass="43138">MASLQIGVDWKIYGGQKDVPFTAGVGQHNYLILVDGAGTVRAEFHGYPKHGVLMGGDNLMITEVFYDANGSYQSGVRLAMGPEDRSNWVEIPLNQGRNTEQTWNLFRGAAAKYSDKFDYQLTGPGHSRVHTHGRDEQPTFTKAQYNSNTAYRTLLDEAGYKDYDKVHPDEGFFESSPGDQDRLPELDANGQVIDKSKLDASKNPDGSKRYSHCFAAGTSIELADGGFMPIEEISLGDEVAAYTGPEDATVPGRVTQLHKTEGQEVLSFHGIEVTPGHQFLTPDGSFKKLADILAEDGMVVGADGQALRARTGCPVGGADDQVIPVGHQTDAGVAIVHMRAGTPYGEKNGRVYSIREMMEERGYHLRSDGRFVNVQGNVVAAWWDMGEPDQYSLAE</sequence>